<comment type="subcellular location">
    <subcellularLocation>
        <location evidence="1">Membrane</location>
        <topology evidence="1">Multi-pass membrane protein</topology>
    </subcellularLocation>
</comment>
<evidence type="ECO:0000313" key="18">
    <source>
        <dbReference type="EMBL" id="QLG27597.1"/>
    </source>
</evidence>
<evidence type="ECO:0000256" key="7">
    <source>
        <dbReference type="ARBA" id="ARBA00022723"/>
    </source>
</evidence>
<keyword evidence="6 15" id="KW-0812">Transmembrane</keyword>
<organism evidence="18 19">
    <name type="scientific">Halorarum halophilum</name>
    <dbReference type="NCBI Taxonomy" id="2743090"/>
    <lineage>
        <taxon>Archaea</taxon>
        <taxon>Methanobacteriati</taxon>
        <taxon>Methanobacteriota</taxon>
        <taxon>Stenosarchaea group</taxon>
        <taxon>Halobacteria</taxon>
        <taxon>Halobacteriales</taxon>
        <taxon>Haloferacaceae</taxon>
        <taxon>Halorarum</taxon>
    </lineage>
</organism>
<dbReference type="PRINTS" id="PR01166">
    <property type="entry name" value="CYCOXIDASEII"/>
</dbReference>
<dbReference type="RefSeq" id="WP_179169172.1">
    <property type="nucleotide sequence ID" value="NZ_CP058529.1"/>
</dbReference>
<sequence>MKGKRLGTLLAALGGLALFAGTAAAQPSTTAGLINQLNDRLLYIGIPITLLVEVILIYTVLKFKDSDEAKPTRENRRLEITWTVATAIILLFVGVASYGVLANPDVTYVAGANSGPDEGDVHVEAIAYQWNWEMNYPQENMSGVTASDVNLEGAGDVEGPLIVLPVDQDVYITVTSRDVIHALHVPDMGLKHDAVPGQRNTIKTHTLETGVYQGYCAEYCGVAHSQMYFTVVVVPQDDYQQFLQNQGNQGGDSSNGAGSANGTATPNGSASGNGTATPTGASTSTGTATSAGTATSTGTATPTGSA</sequence>
<dbReference type="EC" id="7.1.1.9" evidence="3"/>
<keyword evidence="7" id="KW-0479">Metal-binding</keyword>
<evidence type="ECO:0000256" key="2">
    <source>
        <dbReference type="ARBA" id="ARBA00007866"/>
    </source>
</evidence>
<dbReference type="GeneID" id="56028877"/>
<keyword evidence="9" id="KW-0249">Electron transport</keyword>
<evidence type="ECO:0000256" key="14">
    <source>
        <dbReference type="SAM" id="MobiDB-lite"/>
    </source>
</evidence>
<dbReference type="NCBIfam" id="TIGR02866">
    <property type="entry name" value="CoxB"/>
    <property type="match status" value="1"/>
</dbReference>
<dbReference type="PROSITE" id="PS50857">
    <property type="entry name" value="COX2_CUA"/>
    <property type="match status" value="1"/>
</dbReference>
<dbReference type="PANTHER" id="PTHR22888">
    <property type="entry name" value="CYTOCHROME C OXIDASE, SUBUNIT II"/>
    <property type="match status" value="1"/>
</dbReference>
<feature type="transmembrane region" description="Helical" evidence="15">
    <location>
        <begin position="82"/>
        <end position="101"/>
    </location>
</feature>
<feature type="compositionally biased region" description="Low complexity" evidence="14">
    <location>
        <begin position="244"/>
        <end position="306"/>
    </location>
</feature>
<dbReference type="InterPro" id="IPR036257">
    <property type="entry name" value="Cyt_c_oxidase_su2_TM_sf"/>
</dbReference>
<dbReference type="InterPro" id="IPR011759">
    <property type="entry name" value="Cyt_c_oxidase_su2_TM_dom"/>
</dbReference>
<dbReference type="InterPro" id="IPR001505">
    <property type="entry name" value="Copper_CuA"/>
</dbReference>
<proteinExistence type="inferred from homology"/>
<evidence type="ECO:0000256" key="6">
    <source>
        <dbReference type="ARBA" id="ARBA00022692"/>
    </source>
</evidence>
<dbReference type="InterPro" id="IPR008972">
    <property type="entry name" value="Cupredoxin"/>
</dbReference>
<feature type="domain" description="Cytochrome oxidase subunit II transmembrane region profile" evidence="17">
    <location>
        <begin position="10"/>
        <end position="108"/>
    </location>
</feature>
<keyword evidence="12 15" id="KW-0472">Membrane</keyword>
<keyword evidence="5" id="KW-0679">Respiratory chain</keyword>
<evidence type="ECO:0000259" key="16">
    <source>
        <dbReference type="PROSITE" id="PS50857"/>
    </source>
</evidence>
<dbReference type="PROSITE" id="PS00078">
    <property type="entry name" value="COX2"/>
    <property type="match status" value="1"/>
</dbReference>
<evidence type="ECO:0000256" key="15">
    <source>
        <dbReference type="SAM" id="Phobius"/>
    </source>
</evidence>
<evidence type="ECO:0000259" key="17">
    <source>
        <dbReference type="PROSITE" id="PS50999"/>
    </source>
</evidence>
<keyword evidence="19" id="KW-1185">Reference proteome</keyword>
<feature type="region of interest" description="Disordered" evidence="14">
    <location>
        <begin position="243"/>
        <end position="306"/>
    </location>
</feature>
<dbReference type="KEGG" id="halg:HUG10_08550"/>
<evidence type="ECO:0000256" key="5">
    <source>
        <dbReference type="ARBA" id="ARBA00022660"/>
    </source>
</evidence>
<feature type="domain" description="Cytochrome oxidase subunit II copper A binding" evidence="16">
    <location>
        <begin position="118"/>
        <end position="245"/>
    </location>
</feature>
<feature type="transmembrane region" description="Helical" evidence="15">
    <location>
        <begin position="41"/>
        <end position="61"/>
    </location>
</feature>
<evidence type="ECO:0000256" key="10">
    <source>
        <dbReference type="ARBA" id="ARBA00022989"/>
    </source>
</evidence>
<evidence type="ECO:0000256" key="4">
    <source>
        <dbReference type="ARBA" id="ARBA00022448"/>
    </source>
</evidence>
<comment type="similarity">
    <text evidence="2">Belongs to the cytochrome c oxidase subunit 2 family.</text>
</comment>
<keyword evidence="4" id="KW-0813">Transport</keyword>
<gene>
    <name evidence="18" type="primary">coxB</name>
    <name evidence="18" type="ORF">HUG10_08550</name>
</gene>
<dbReference type="Gene3D" id="1.10.287.90">
    <property type="match status" value="1"/>
</dbReference>
<evidence type="ECO:0000256" key="13">
    <source>
        <dbReference type="ARBA" id="ARBA00031389"/>
    </source>
</evidence>
<reference evidence="18 19" key="1">
    <citation type="submission" date="2020-07" db="EMBL/GenBank/DDBJ databases">
        <title>Gai3-2, isolated from salt lake.</title>
        <authorList>
            <person name="Cui H."/>
            <person name="Shi X."/>
        </authorList>
    </citation>
    <scope>NUCLEOTIDE SEQUENCE [LARGE SCALE GENOMIC DNA]</scope>
    <source>
        <strain evidence="18 19">Gai3-2</strain>
    </source>
</reference>
<accession>A0A7D5KDQ4</accession>
<dbReference type="InterPro" id="IPR045187">
    <property type="entry name" value="CcO_II"/>
</dbReference>
<dbReference type="EMBL" id="CP058529">
    <property type="protein sequence ID" value="QLG27597.1"/>
    <property type="molecule type" value="Genomic_DNA"/>
</dbReference>
<evidence type="ECO:0000256" key="9">
    <source>
        <dbReference type="ARBA" id="ARBA00022982"/>
    </source>
</evidence>
<dbReference type="GO" id="GO:0004129">
    <property type="term" value="F:cytochrome-c oxidase activity"/>
    <property type="evidence" value="ECO:0007669"/>
    <property type="project" value="UniProtKB-EC"/>
</dbReference>
<dbReference type="PROSITE" id="PS50999">
    <property type="entry name" value="COX2_TM"/>
    <property type="match status" value="1"/>
</dbReference>
<dbReference type="OrthoDB" id="3372at2157"/>
<dbReference type="GO" id="GO:0016020">
    <property type="term" value="C:membrane"/>
    <property type="evidence" value="ECO:0007669"/>
    <property type="project" value="UniProtKB-SubCell"/>
</dbReference>
<dbReference type="InterPro" id="IPR014222">
    <property type="entry name" value="Cyt_c_oxidase_su2"/>
</dbReference>
<evidence type="ECO:0000256" key="8">
    <source>
        <dbReference type="ARBA" id="ARBA00022967"/>
    </source>
</evidence>
<dbReference type="SUPFAM" id="SSF49503">
    <property type="entry name" value="Cupredoxins"/>
    <property type="match status" value="1"/>
</dbReference>
<keyword evidence="8" id="KW-1278">Translocase</keyword>
<evidence type="ECO:0000256" key="12">
    <source>
        <dbReference type="ARBA" id="ARBA00023136"/>
    </source>
</evidence>
<dbReference type="GO" id="GO:0042773">
    <property type="term" value="P:ATP synthesis coupled electron transport"/>
    <property type="evidence" value="ECO:0007669"/>
    <property type="project" value="TreeGrafter"/>
</dbReference>
<dbReference type="SUPFAM" id="SSF81464">
    <property type="entry name" value="Cytochrome c oxidase subunit II-like, transmembrane region"/>
    <property type="match status" value="1"/>
</dbReference>
<name>A0A7D5KDQ4_9EURY</name>
<protein>
    <recommendedName>
        <fullName evidence="3">cytochrome-c oxidase</fullName>
        <ecNumber evidence="3">7.1.1.9</ecNumber>
    </recommendedName>
    <alternativeName>
        <fullName evidence="13">Cytochrome c oxidase polypeptide II</fullName>
    </alternativeName>
</protein>
<evidence type="ECO:0000313" key="19">
    <source>
        <dbReference type="Proteomes" id="UP000509750"/>
    </source>
</evidence>
<evidence type="ECO:0000256" key="3">
    <source>
        <dbReference type="ARBA" id="ARBA00012949"/>
    </source>
</evidence>
<dbReference type="PANTHER" id="PTHR22888:SF9">
    <property type="entry name" value="CYTOCHROME C OXIDASE SUBUNIT 2"/>
    <property type="match status" value="1"/>
</dbReference>
<dbReference type="Gene3D" id="2.60.40.420">
    <property type="entry name" value="Cupredoxins - blue copper proteins"/>
    <property type="match status" value="1"/>
</dbReference>
<dbReference type="InterPro" id="IPR002429">
    <property type="entry name" value="CcO_II-like_C"/>
</dbReference>
<dbReference type="Pfam" id="PF02790">
    <property type="entry name" value="COX2_TM"/>
    <property type="match status" value="1"/>
</dbReference>
<dbReference type="AlphaFoldDB" id="A0A7D5KDQ4"/>
<keyword evidence="11" id="KW-0186">Copper</keyword>
<keyword evidence="10 15" id="KW-1133">Transmembrane helix</keyword>
<dbReference type="GO" id="GO:0005507">
    <property type="term" value="F:copper ion binding"/>
    <property type="evidence" value="ECO:0007669"/>
    <property type="project" value="InterPro"/>
</dbReference>
<evidence type="ECO:0000256" key="11">
    <source>
        <dbReference type="ARBA" id="ARBA00023008"/>
    </source>
</evidence>
<dbReference type="Pfam" id="PF00116">
    <property type="entry name" value="COX2"/>
    <property type="match status" value="1"/>
</dbReference>
<dbReference type="Proteomes" id="UP000509750">
    <property type="component" value="Chromosome"/>
</dbReference>
<evidence type="ECO:0000256" key="1">
    <source>
        <dbReference type="ARBA" id="ARBA00004141"/>
    </source>
</evidence>
<dbReference type="GO" id="GO:0016491">
    <property type="term" value="F:oxidoreductase activity"/>
    <property type="evidence" value="ECO:0007669"/>
    <property type="project" value="InterPro"/>
</dbReference>